<feature type="transmembrane region" description="Helical" evidence="8">
    <location>
        <begin position="21"/>
        <end position="41"/>
    </location>
</feature>
<dbReference type="GO" id="GO:0016020">
    <property type="term" value="C:membrane"/>
    <property type="evidence" value="ECO:0007669"/>
    <property type="project" value="UniProtKB-SubCell"/>
</dbReference>
<keyword evidence="5 8" id="KW-0812">Transmembrane</keyword>
<dbReference type="Proteomes" id="UP000799536">
    <property type="component" value="Unassembled WGS sequence"/>
</dbReference>
<evidence type="ECO:0000256" key="6">
    <source>
        <dbReference type="ARBA" id="ARBA00022989"/>
    </source>
</evidence>
<dbReference type="InterPro" id="IPR032805">
    <property type="entry name" value="Wax_synthase_dom"/>
</dbReference>
<accession>A0A9P4MQG8</accession>
<dbReference type="GO" id="GO:0008374">
    <property type="term" value="F:O-acyltransferase activity"/>
    <property type="evidence" value="ECO:0007669"/>
    <property type="project" value="InterPro"/>
</dbReference>
<feature type="transmembrane region" description="Helical" evidence="8">
    <location>
        <begin position="53"/>
        <end position="71"/>
    </location>
</feature>
<comment type="similarity">
    <text evidence="3">Belongs to the wax synthase family.</text>
</comment>
<name>A0A9P4MQG8_9PLEO</name>
<feature type="non-terminal residue" evidence="10">
    <location>
        <position position="326"/>
    </location>
</feature>
<evidence type="ECO:0000259" key="9">
    <source>
        <dbReference type="Pfam" id="PF13813"/>
    </source>
</evidence>
<evidence type="ECO:0000313" key="10">
    <source>
        <dbReference type="EMBL" id="KAF2201774.1"/>
    </source>
</evidence>
<protein>
    <recommendedName>
        <fullName evidence="9">Wax synthase domain-containing protein</fullName>
    </recommendedName>
</protein>
<comment type="subcellular location">
    <subcellularLocation>
        <location evidence="1">Membrane</location>
        <topology evidence="1">Multi-pass membrane protein</topology>
    </subcellularLocation>
</comment>
<reference evidence="10" key="1">
    <citation type="journal article" date="2020" name="Stud. Mycol.">
        <title>101 Dothideomycetes genomes: a test case for predicting lifestyles and emergence of pathogens.</title>
        <authorList>
            <person name="Haridas S."/>
            <person name="Albert R."/>
            <person name="Binder M."/>
            <person name="Bloem J."/>
            <person name="Labutti K."/>
            <person name="Salamov A."/>
            <person name="Andreopoulos B."/>
            <person name="Baker S."/>
            <person name="Barry K."/>
            <person name="Bills G."/>
            <person name="Bluhm B."/>
            <person name="Cannon C."/>
            <person name="Castanera R."/>
            <person name="Culley D."/>
            <person name="Daum C."/>
            <person name="Ezra D."/>
            <person name="Gonzalez J."/>
            <person name="Henrissat B."/>
            <person name="Kuo A."/>
            <person name="Liang C."/>
            <person name="Lipzen A."/>
            <person name="Lutzoni F."/>
            <person name="Magnuson J."/>
            <person name="Mondo S."/>
            <person name="Nolan M."/>
            <person name="Ohm R."/>
            <person name="Pangilinan J."/>
            <person name="Park H.-J."/>
            <person name="Ramirez L."/>
            <person name="Alfaro M."/>
            <person name="Sun H."/>
            <person name="Tritt A."/>
            <person name="Yoshinaga Y."/>
            <person name="Zwiers L.-H."/>
            <person name="Turgeon B."/>
            <person name="Goodwin S."/>
            <person name="Spatafora J."/>
            <person name="Crous P."/>
            <person name="Grigoriev I."/>
        </authorList>
    </citation>
    <scope>NUCLEOTIDE SEQUENCE</scope>
    <source>
        <strain evidence="10">ATCC 74209</strain>
    </source>
</reference>
<evidence type="ECO:0000256" key="1">
    <source>
        <dbReference type="ARBA" id="ARBA00004141"/>
    </source>
</evidence>
<feature type="domain" description="Wax synthase" evidence="9">
    <location>
        <begin position="180"/>
        <end position="267"/>
    </location>
</feature>
<dbReference type="Pfam" id="PF13813">
    <property type="entry name" value="MBOAT_2"/>
    <property type="match status" value="1"/>
</dbReference>
<dbReference type="PANTHER" id="PTHR31595">
    <property type="entry name" value="LONG-CHAIN-ALCOHOL O-FATTY-ACYLTRANSFERASE 3-RELATED"/>
    <property type="match status" value="1"/>
</dbReference>
<evidence type="ECO:0000256" key="3">
    <source>
        <dbReference type="ARBA" id="ARBA00007282"/>
    </source>
</evidence>
<keyword evidence="11" id="KW-1185">Reference proteome</keyword>
<feature type="transmembrane region" description="Helical" evidence="8">
    <location>
        <begin position="291"/>
        <end position="311"/>
    </location>
</feature>
<dbReference type="PANTHER" id="PTHR31595:SF57">
    <property type="entry name" value="OS04G0481900 PROTEIN"/>
    <property type="match status" value="1"/>
</dbReference>
<organism evidence="10 11">
    <name type="scientific">Delitschia confertaspora ATCC 74209</name>
    <dbReference type="NCBI Taxonomy" id="1513339"/>
    <lineage>
        <taxon>Eukaryota</taxon>
        <taxon>Fungi</taxon>
        <taxon>Dikarya</taxon>
        <taxon>Ascomycota</taxon>
        <taxon>Pezizomycotina</taxon>
        <taxon>Dothideomycetes</taxon>
        <taxon>Pleosporomycetidae</taxon>
        <taxon>Pleosporales</taxon>
        <taxon>Delitschiaceae</taxon>
        <taxon>Delitschia</taxon>
    </lineage>
</organism>
<evidence type="ECO:0000256" key="4">
    <source>
        <dbReference type="ARBA" id="ARBA00022679"/>
    </source>
</evidence>
<gene>
    <name evidence="10" type="ORF">GQ43DRAFT_335495</name>
</gene>
<evidence type="ECO:0000256" key="2">
    <source>
        <dbReference type="ARBA" id="ARBA00005179"/>
    </source>
</evidence>
<keyword evidence="4" id="KW-0808">Transferase</keyword>
<evidence type="ECO:0000313" key="11">
    <source>
        <dbReference type="Proteomes" id="UP000799536"/>
    </source>
</evidence>
<comment type="caution">
    <text evidence="10">The sequence shown here is derived from an EMBL/GenBank/DDBJ whole genome shotgun (WGS) entry which is preliminary data.</text>
</comment>
<feature type="transmembrane region" description="Helical" evidence="8">
    <location>
        <begin position="261"/>
        <end position="279"/>
    </location>
</feature>
<keyword evidence="7 8" id="KW-0472">Membrane</keyword>
<feature type="transmembrane region" description="Helical" evidence="8">
    <location>
        <begin position="154"/>
        <end position="174"/>
    </location>
</feature>
<dbReference type="GO" id="GO:0006629">
    <property type="term" value="P:lipid metabolic process"/>
    <property type="evidence" value="ECO:0007669"/>
    <property type="project" value="InterPro"/>
</dbReference>
<keyword evidence="6 8" id="KW-1133">Transmembrane helix</keyword>
<dbReference type="InterPro" id="IPR044851">
    <property type="entry name" value="Wax_synthase"/>
</dbReference>
<evidence type="ECO:0000256" key="7">
    <source>
        <dbReference type="ARBA" id="ARBA00023136"/>
    </source>
</evidence>
<sequence>LLIPTFVLSLSIYAFVKKRNGTGILLGGVAIGGFAWVHFTVRDKVECAAVKALMYFAVGTGLMKALDIFSLRNSLPTWSALTPKPGDALLSFLLLTELRYESFTPNAIRLPPLPSHPFPSSLRLRQTFYSETVQLPLHILLFTFLQFLPQHPVIKAYGILLTIYNIWTALQLVLRKKTSPPLFGGPIYLAESLTTFWTETWHNAFASPCLNLAYTPTSSVLRRLGFPKALSRSAGVVSGFALMAIFHVYALSPLLNSEGMWRIGVFFTANGVFTVLEVAIWGRKRHWARGVIAWIVESWLATWTVVAIPVADGVLGANWRALCKPG</sequence>
<evidence type="ECO:0000256" key="5">
    <source>
        <dbReference type="ARBA" id="ARBA00022692"/>
    </source>
</evidence>
<feature type="non-terminal residue" evidence="10">
    <location>
        <position position="1"/>
    </location>
</feature>
<dbReference type="AlphaFoldDB" id="A0A9P4MQG8"/>
<dbReference type="OrthoDB" id="1077582at2759"/>
<evidence type="ECO:0000256" key="8">
    <source>
        <dbReference type="SAM" id="Phobius"/>
    </source>
</evidence>
<proteinExistence type="inferred from homology"/>
<feature type="transmembrane region" description="Helical" evidence="8">
    <location>
        <begin position="229"/>
        <end position="249"/>
    </location>
</feature>
<comment type="pathway">
    <text evidence="2">Secondary metabolite biosynthesis.</text>
</comment>
<dbReference type="EMBL" id="ML993962">
    <property type="protein sequence ID" value="KAF2201774.1"/>
    <property type="molecule type" value="Genomic_DNA"/>
</dbReference>